<dbReference type="EMBL" id="JAKWFO010000002">
    <property type="protein sequence ID" value="KAI9638959.1"/>
    <property type="molecule type" value="Genomic_DNA"/>
</dbReference>
<feature type="domain" description="ABC transmembrane type-1" evidence="11">
    <location>
        <begin position="61"/>
        <end position="327"/>
    </location>
</feature>
<dbReference type="GO" id="GO:0005524">
    <property type="term" value="F:ATP binding"/>
    <property type="evidence" value="ECO:0007669"/>
    <property type="project" value="UniProtKB-KW"/>
</dbReference>
<dbReference type="FunFam" id="3.40.50.300:FF:000997">
    <property type="entry name" value="Multidrug resistance-associated protein 1"/>
    <property type="match status" value="1"/>
</dbReference>
<dbReference type="CDD" id="cd18597">
    <property type="entry name" value="ABC_6TM_YOR1_D1_like"/>
    <property type="match status" value="1"/>
</dbReference>
<dbReference type="PANTHER" id="PTHR24223">
    <property type="entry name" value="ATP-BINDING CASSETTE SUB-FAMILY C"/>
    <property type="match status" value="1"/>
</dbReference>
<keyword evidence="2" id="KW-0813">Transport</keyword>
<dbReference type="Gene3D" id="3.40.50.300">
    <property type="entry name" value="P-loop containing nucleotide triphosphate hydrolases"/>
    <property type="match status" value="2"/>
</dbReference>
<dbReference type="AlphaFoldDB" id="A0AA38HG23"/>
<evidence type="ECO:0000313" key="13">
    <source>
        <dbReference type="Proteomes" id="UP001164286"/>
    </source>
</evidence>
<evidence type="ECO:0000256" key="3">
    <source>
        <dbReference type="ARBA" id="ARBA00022692"/>
    </source>
</evidence>
<feature type="transmembrane region" description="Helical" evidence="9">
    <location>
        <begin position="99"/>
        <end position="119"/>
    </location>
</feature>
<feature type="region of interest" description="Disordered" evidence="8">
    <location>
        <begin position="1"/>
        <end position="32"/>
    </location>
</feature>
<dbReference type="GO" id="GO:0140359">
    <property type="term" value="F:ABC-type transporter activity"/>
    <property type="evidence" value="ECO:0007669"/>
    <property type="project" value="InterPro"/>
</dbReference>
<dbReference type="PROSITE" id="PS50893">
    <property type="entry name" value="ABC_TRANSPORTER_2"/>
    <property type="match status" value="2"/>
</dbReference>
<accession>A0AA38HG23</accession>
<evidence type="ECO:0000259" key="10">
    <source>
        <dbReference type="PROSITE" id="PS50893"/>
    </source>
</evidence>
<feature type="transmembrane region" description="Helical" evidence="9">
    <location>
        <begin position="908"/>
        <end position="925"/>
    </location>
</feature>
<keyword evidence="13" id="KW-1185">Reference proteome</keyword>
<feature type="transmembrane region" description="Helical" evidence="9">
    <location>
        <begin position="762"/>
        <end position="781"/>
    </location>
</feature>
<evidence type="ECO:0000313" key="12">
    <source>
        <dbReference type="EMBL" id="KAI9638959.1"/>
    </source>
</evidence>
<feature type="transmembrane region" description="Helical" evidence="9">
    <location>
        <begin position="787"/>
        <end position="808"/>
    </location>
</feature>
<dbReference type="CDD" id="cd03244">
    <property type="entry name" value="ABCC_MRP_domain2"/>
    <property type="match status" value="1"/>
</dbReference>
<dbReference type="Gene3D" id="1.20.1560.10">
    <property type="entry name" value="ABC transporter type 1, transmembrane domain"/>
    <property type="match status" value="3"/>
</dbReference>
<dbReference type="InterPro" id="IPR017871">
    <property type="entry name" value="ABC_transporter-like_CS"/>
</dbReference>
<dbReference type="InterPro" id="IPR003439">
    <property type="entry name" value="ABC_transporter-like_ATP-bd"/>
</dbReference>
<comment type="subcellular location">
    <subcellularLocation>
        <location evidence="1">Membrane</location>
        <topology evidence="1">Multi-pass membrane protein</topology>
    </subcellularLocation>
</comment>
<feature type="transmembrane region" description="Helical" evidence="9">
    <location>
        <begin position="708"/>
        <end position="728"/>
    </location>
</feature>
<dbReference type="InterPro" id="IPR036640">
    <property type="entry name" value="ABC1_TM_sf"/>
</dbReference>
<evidence type="ECO:0000256" key="6">
    <source>
        <dbReference type="ARBA" id="ARBA00022989"/>
    </source>
</evidence>
<gene>
    <name evidence="12" type="ORF">MKK02DRAFT_35834</name>
</gene>
<dbReference type="CDD" id="cd03250">
    <property type="entry name" value="ABCC_MRP_domain1"/>
    <property type="match status" value="1"/>
</dbReference>
<evidence type="ECO:0000256" key="8">
    <source>
        <dbReference type="SAM" id="MobiDB-lite"/>
    </source>
</evidence>
<dbReference type="FunFam" id="3.40.50.300:FF:000630">
    <property type="entry name" value="ATP-binding cassette (ABC) transporter, putative"/>
    <property type="match status" value="1"/>
</dbReference>
<keyword evidence="12" id="KW-0378">Hydrolase</keyword>
<dbReference type="GeneID" id="77728483"/>
<keyword evidence="3 9" id="KW-0812">Transmembrane</keyword>
<feature type="transmembrane region" description="Helical" evidence="9">
    <location>
        <begin position="672"/>
        <end position="696"/>
    </location>
</feature>
<keyword evidence="4" id="KW-0547">Nucleotide-binding</keyword>
<keyword evidence="6 9" id="KW-1133">Transmembrane helix</keyword>
<evidence type="ECO:0000256" key="9">
    <source>
        <dbReference type="SAM" id="Phobius"/>
    </source>
</evidence>
<reference evidence="12" key="1">
    <citation type="journal article" date="2022" name="G3 (Bethesda)">
        <title>High quality genome of the basidiomycete yeast Dioszegia hungarica PDD-24b-2 isolated from cloud water.</title>
        <authorList>
            <person name="Jarrige D."/>
            <person name="Haridas S."/>
            <person name="Bleykasten-Grosshans C."/>
            <person name="Joly M."/>
            <person name="Nadalig T."/>
            <person name="Sancelme M."/>
            <person name="Vuilleumier S."/>
            <person name="Grigoriev I.V."/>
            <person name="Amato P."/>
            <person name="Bringel F."/>
        </authorList>
    </citation>
    <scope>NUCLEOTIDE SEQUENCE</scope>
    <source>
        <strain evidence="12">PDD-24b-2</strain>
    </source>
</reference>
<dbReference type="InterPro" id="IPR011527">
    <property type="entry name" value="ABC1_TM_dom"/>
</dbReference>
<comment type="caution">
    <text evidence="12">The sequence shown here is derived from an EMBL/GenBank/DDBJ whole genome shotgun (WGS) entry which is preliminary data.</text>
</comment>
<keyword evidence="5" id="KW-0067">ATP-binding</keyword>
<evidence type="ECO:0000256" key="7">
    <source>
        <dbReference type="ARBA" id="ARBA00023136"/>
    </source>
</evidence>
<dbReference type="GO" id="GO:0016020">
    <property type="term" value="C:membrane"/>
    <property type="evidence" value="ECO:0007669"/>
    <property type="project" value="UniProtKB-SubCell"/>
</dbReference>
<dbReference type="Pfam" id="PF00005">
    <property type="entry name" value="ABC_tran"/>
    <property type="match status" value="2"/>
</dbReference>
<feature type="transmembrane region" description="Helical" evidence="9">
    <location>
        <begin position="883"/>
        <end position="902"/>
    </location>
</feature>
<feature type="domain" description="ABC transporter" evidence="10">
    <location>
        <begin position="393"/>
        <end position="618"/>
    </location>
</feature>
<dbReference type="InterPro" id="IPR003593">
    <property type="entry name" value="AAA+_ATPase"/>
</dbReference>
<feature type="domain" description="ABC transmembrane type-1" evidence="11">
    <location>
        <begin position="676"/>
        <end position="925"/>
    </location>
</feature>
<feature type="compositionally biased region" description="Polar residues" evidence="8">
    <location>
        <begin position="1"/>
        <end position="12"/>
    </location>
</feature>
<keyword evidence="7 9" id="KW-0472">Membrane</keyword>
<dbReference type="InterPro" id="IPR050173">
    <property type="entry name" value="ABC_transporter_C-like"/>
</dbReference>
<dbReference type="PANTHER" id="PTHR24223:SF415">
    <property type="entry name" value="FI20190P1"/>
    <property type="match status" value="1"/>
</dbReference>
<name>A0AA38HG23_9TREE</name>
<evidence type="ECO:0000256" key="1">
    <source>
        <dbReference type="ARBA" id="ARBA00004141"/>
    </source>
</evidence>
<dbReference type="SUPFAM" id="SSF52540">
    <property type="entry name" value="P-loop containing nucleoside triphosphate hydrolases"/>
    <property type="match status" value="2"/>
</dbReference>
<evidence type="ECO:0000256" key="2">
    <source>
        <dbReference type="ARBA" id="ARBA00022448"/>
    </source>
</evidence>
<sequence>MDSLNLTAQLTRESTRRPDLRTDNHTEPPTAGKGLIIVEDGKKYYQSLFKALYKAVAGEVWVSIAMIGTSYVGRICSPLITQQLINQIGRAHAGQSAPVGPMFALAIGNFLLLLVAAWLEFHSDVRTTQMGIRLRTAIVDLISRKSMKLSSKARVKMTSGRINTMISADASYIVSMGLLISILGYPALVGLGVLLLSAPFQWYMFKRMYFYRDAQQKIVDRRVRILSEVIGSIRTIKLYSYESYFSGKISDKRNEELAHLAQNGISRAFTTATMAFIPVLAAMLSFVAYALTGNSLQAGIIFSSLQFFNLLRGPIAFLPMAAAAIADAQSALLRIGEMLRAEEQVLQLDIDADQPFAIDVDADFQYEVSTTVVEEDKPRGIRQRIAALRKGPVRVDQDEDTEKPAPPFSLRGVKLQIPRGSLVCVVGRVGTGKTALLNGLINSLRKTSGYVKFSGEICYVPQQAWIQSGSIRQNIAFSRSKGDLQHIIDACALQEDLDLLSDGVDTEVGEKGITLSGGQRQRICIARAAHDTADIVLLDDPLSAVDPKVGHHLVHRCIVSGPFGKRTRILVTHQLDLLPHADLILVMDRDGEQGRIAQQGSYTDLMNQEGIFRDLIDEYGSHSADTPSEVIESKTTVQAAGVKIHLDEERETGEIGWAVYSAWFTAVRSRTLLTTIALTLSFGQVATVGSSLWLAFWSQETFRLAQGQYIGVYGGLGALVFVAAYSLMKAGLRASRTLFEKAWNGGMASPASWHDRTPSGRLTATWGQFLTNALGVVGIFGLIAYTYPWLCLVFAPLLAYIYLATAFYRKSSREIKRVESLVRSHVYSSFAEQLTQLAGLDVIKAFNCQQRFATDLQYAVDRQLDAQTLGGVMMFWLSMRLQTLSLLLSFLVVVFGMVFRSTVDPAKFGVTLAYALSTATIMMFARCEQEMNYVERVKHYGELQPEADAHRSDDPEHWPIAGRIDFVDVQLRYRPDLPAVLNGLSFSIEAGEKVGIIGRTGAGKSSVVNALYRTVELSGGRIEIDGVDTKNLGLETLRGRLSIIPQESFLFEGTVRSNVDPAGLRSDAELNEALNLIHSSNSASTSLKEKFRLDSDVHAEGANFSAGEKQLLALMRALARRSKVLFLDEATSSVDPETDALIQRIIQAEFGDVTLLSIAHRLQTVAYYDRILVLDAGTVAEFASPLDLFDRPESVIRSLCDVKNITREDIVKIRGG</sequence>
<proteinExistence type="predicted"/>
<dbReference type="Pfam" id="PF00664">
    <property type="entry name" value="ABC_membrane"/>
    <property type="match status" value="2"/>
</dbReference>
<protein>
    <submittedName>
        <fullName evidence="12">P-loop containing nucleoside triphosphate hydrolase protein</fullName>
    </submittedName>
</protein>
<evidence type="ECO:0000256" key="4">
    <source>
        <dbReference type="ARBA" id="ARBA00022741"/>
    </source>
</evidence>
<evidence type="ECO:0000259" key="11">
    <source>
        <dbReference type="PROSITE" id="PS50929"/>
    </source>
</evidence>
<dbReference type="PROSITE" id="PS50929">
    <property type="entry name" value="ABC_TM1F"/>
    <property type="match status" value="2"/>
</dbReference>
<evidence type="ECO:0000256" key="5">
    <source>
        <dbReference type="ARBA" id="ARBA00022840"/>
    </source>
</evidence>
<feature type="transmembrane region" description="Helical" evidence="9">
    <location>
        <begin position="268"/>
        <end position="291"/>
    </location>
</feature>
<dbReference type="GO" id="GO:0016887">
    <property type="term" value="F:ATP hydrolysis activity"/>
    <property type="evidence" value="ECO:0007669"/>
    <property type="project" value="InterPro"/>
</dbReference>
<dbReference type="InterPro" id="IPR027417">
    <property type="entry name" value="P-loop_NTPase"/>
</dbReference>
<dbReference type="PROSITE" id="PS00211">
    <property type="entry name" value="ABC_TRANSPORTER_1"/>
    <property type="match status" value="1"/>
</dbReference>
<dbReference type="Proteomes" id="UP001164286">
    <property type="component" value="Unassembled WGS sequence"/>
</dbReference>
<organism evidence="12 13">
    <name type="scientific">Dioszegia hungarica</name>
    <dbReference type="NCBI Taxonomy" id="4972"/>
    <lineage>
        <taxon>Eukaryota</taxon>
        <taxon>Fungi</taxon>
        <taxon>Dikarya</taxon>
        <taxon>Basidiomycota</taxon>
        <taxon>Agaricomycotina</taxon>
        <taxon>Tremellomycetes</taxon>
        <taxon>Tremellales</taxon>
        <taxon>Bulleribasidiaceae</taxon>
        <taxon>Dioszegia</taxon>
    </lineage>
</organism>
<dbReference type="RefSeq" id="XP_052948736.1">
    <property type="nucleotide sequence ID" value="XM_053089278.1"/>
</dbReference>
<dbReference type="SMART" id="SM00382">
    <property type="entry name" value="AAA"/>
    <property type="match status" value="2"/>
</dbReference>
<feature type="transmembrane region" description="Helical" evidence="9">
    <location>
        <begin position="172"/>
        <end position="198"/>
    </location>
</feature>
<feature type="compositionally biased region" description="Basic and acidic residues" evidence="8">
    <location>
        <begin position="13"/>
        <end position="26"/>
    </location>
</feature>
<feature type="domain" description="ABC transporter" evidence="10">
    <location>
        <begin position="964"/>
        <end position="1201"/>
    </location>
</feature>
<dbReference type="SUPFAM" id="SSF90123">
    <property type="entry name" value="ABC transporter transmembrane region"/>
    <property type="match status" value="2"/>
</dbReference>